<gene>
    <name evidence="1" type="ORF">EZS26_000999</name>
</gene>
<dbReference type="EMBL" id="SNRX01000005">
    <property type="protein sequence ID" value="KAA6302829.1"/>
    <property type="molecule type" value="Genomic_DNA"/>
</dbReference>
<dbReference type="AlphaFoldDB" id="A0A5M8P2Y6"/>
<reference evidence="1 2" key="1">
    <citation type="submission" date="2019-03" db="EMBL/GenBank/DDBJ databases">
        <title>Single cell metagenomics reveals metabolic interactions within the superorganism composed of flagellate Streblomastix strix and complex community of Bacteroidetes bacteria on its surface.</title>
        <authorList>
            <person name="Treitli S.C."/>
            <person name="Kolisko M."/>
            <person name="Husnik F."/>
            <person name="Keeling P."/>
            <person name="Hampl V."/>
        </authorList>
    </citation>
    <scope>NUCLEOTIDE SEQUENCE [LARGE SCALE GENOMIC DNA]</scope>
    <source>
        <strain evidence="1">St1</strain>
    </source>
</reference>
<comment type="caution">
    <text evidence="1">The sequence shown here is derived from an EMBL/GenBank/DDBJ whole genome shotgun (WGS) entry which is preliminary data.</text>
</comment>
<evidence type="ECO:0000313" key="2">
    <source>
        <dbReference type="Proteomes" id="UP000324575"/>
    </source>
</evidence>
<sequence length="209" mass="24616">MKLRNVSFRIESGYIWGRGLSKEQYEKFDNEIQALFSEAGFEIIKRDIRNGCPYLVKEKTKLYSHPMSLSGCCDESHIEEIKEILSKGKTFKHYHTDIYDEIFDFDEKKELEYYQSKYNATIEKTLTDLFRTKRKNLFKNKFSIIRELASKIAVKTVLHTIGTSDLYPSFQYVYEEYKRLVDNGLLIESTTAYGKMELCRSANQKELKA</sequence>
<accession>A0A5M8P2Y6</accession>
<evidence type="ECO:0000313" key="1">
    <source>
        <dbReference type="EMBL" id="KAA6302829.1"/>
    </source>
</evidence>
<name>A0A5M8P2Y6_9BACT</name>
<proteinExistence type="predicted"/>
<organism evidence="1 2">
    <name type="scientific">Candidatus Ordinivivax streblomastigis</name>
    <dbReference type="NCBI Taxonomy" id="2540710"/>
    <lineage>
        <taxon>Bacteria</taxon>
        <taxon>Pseudomonadati</taxon>
        <taxon>Bacteroidota</taxon>
        <taxon>Bacteroidia</taxon>
        <taxon>Bacteroidales</taxon>
        <taxon>Candidatus Ordinivivax</taxon>
    </lineage>
</organism>
<protein>
    <submittedName>
        <fullName evidence="1">Uncharacterized protein</fullName>
    </submittedName>
</protein>
<dbReference type="Proteomes" id="UP000324575">
    <property type="component" value="Unassembled WGS sequence"/>
</dbReference>